<dbReference type="EMBL" id="RIBW01000003">
    <property type="protein sequence ID" value="RUM02480.1"/>
    <property type="molecule type" value="Genomic_DNA"/>
</dbReference>
<evidence type="ECO:0000313" key="1">
    <source>
        <dbReference type="EMBL" id="RUM02480.1"/>
    </source>
</evidence>
<reference evidence="1 2" key="1">
    <citation type="journal article" date="2015" name="Int. J. Syst. Evol. Microbiol.">
        <title>Rhizobium anhuiense sp. nov., isolated from effective nodules of Vicia faba and Pisum sativum.</title>
        <authorList>
            <person name="Zhang Y.J."/>
            <person name="Zheng W.T."/>
            <person name="Everall I."/>
            <person name="Young J.P."/>
            <person name="Zhang X.X."/>
            <person name="Tian C.F."/>
            <person name="Sui X.H."/>
            <person name="Wang E.T."/>
            <person name="Chen W.X."/>
        </authorList>
    </citation>
    <scope>NUCLEOTIDE SEQUENCE [LARGE SCALE GENOMIC DNA]</scope>
    <source>
        <strain evidence="1 2">CCBAU 23252</strain>
    </source>
</reference>
<gene>
    <name evidence="1" type="ORF">EEQ99_12165</name>
</gene>
<dbReference type="AlphaFoldDB" id="A0A3S0SR41"/>
<name>A0A3S0SR41_9HYPH</name>
<comment type="caution">
    <text evidence="1">The sequence shown here is derived from an EMBL/GenBank/DDBJ whole genome shotgun (WGS) entry which is preliminary data.</text>
</comment>
<sequence>MCLPAPSDAPSVASEFLLVEAWMTVAYAVDPAATPEPVACRIAAMLEIRLSFGRASCKAAASPDKTQAFGPDFSKA</sequence>
<organism evidence="1 2">
    <name type="scientific">Rhizobium anhuiense</name>
    <dbReference type="NCBI Taxonomy" id="1184720"/>
    <lineage>
        <taxon>Bacteria</taxon>
        <taxon>Pseudomonadati</taxon>
        <taxon>Pseudomonadota</taxon>
        <taxon>Alphaproteobacteria</taxon>
        <taxon>Hyphomicrobiales</taxon>
        <taxon>Rhizobiaceae</taxon>
        <taxon>Rhizobium/Agrobacterium group</taxon>
        <taxon>Rhizobium</taxon>
    </lineage>
</organism>
<proteinExistence type="predicted"/>
<dbReference type="Proteomes" id="UP000273611">
    <property type="component" value="Unassembled WGS sequence"/>
</dbReference>
<accession>A0A3S0SR41</accession>
<evidence type="ECO:0000313" key="2">
    <source>
        <dbReference type="Proteomes" id="UP000273611"/>
    </source>
</evidence>
<protein>
    <submittedName>
        <fullName evidence="1">Uncharacterized protein</fullName>
    </submittedName>
</protein>